<dbReference type="InterPro" id="IPR010982">
    <property type="entry name" value="Lambda_DNA-bd_dom_sf"/>
</dbReference>
<dbReference type="Proteomes" id="UP000294604">
    <property type="component" value="Unassembled WGS sequence"/>
</dbReference>
<dbReference type="CDD" id="cd00093">
    <property type="entry name" value="HTH_XRE"/>
    <property type="match status" value="1"/>
</dbReference>
<dbReference type="Gene3D" id="1.10.260.40">
    <property type="entry name" value="lambda repressor-like DNA-binding domains"/>
    <property type="match status" value="1"/>
</dbReference>
<dbReference type="SUPFAM" id="SSF47413">
    <property type="entry name" value="lambda repressor-like DNA-binding domains"/>
    <property type="match status" value="1"/>
</dbReference>
<comment type="caution">
    <text evidence="2">The sequence shown here is derived from an EMBL/GenBank/DDBJ whole genome shotgun (WGS) entry which is preliminary data.</text>
</comment>
<accession>A0A4R8T046</accession>
<evidence type="ECO:0000259" key="1">
    <source>
        <dbReference type="PROSITE" id="PS50943"/>
    </source>
</evidence>
<gene>
    <name evidence="2" type="ORF">CCUG60884_00213</name>
</gene>
<organism evidence="2 3">
    <name type="scientific">Mycobacteroides salmoniphilum</name>
    <dbReference type="NCBI Taxonomy" id="404941"/>
    <lineage>
        <taxon>Bacteria</taxon>
        <taxon>Bacillati</taxon>
        <taxon>Actinomycetota</taxon>
        <taxon>Actinomycetes</taxon>
        <taxon>Mycobacteriales</taxon>
        <taxon>Mycobacteriaceae</taxon>
        <taxon>Mycobacteroides</taxon>
    </lineage>
</organism>
<dbReference type="EMBL" id="PECL01000002">
    <property type="protein sequence ID" value="TEA09223.1"/>
    <property type="molecule type" value="Genomic_DNA"/>
</dbReference>
<dbReference type="InterPro" id="IPR001387">
    <property type="entry name" value="Cro/C1-type_HTH"/>
</dbReference>
<evidence type="ECO:0000313" key="3">
    <source>
        <dbReference type="Proteomes" id="UP000294604"/>
    </source>
</evidence>
<feature type="domain" description="HTH cro/C1-type" evidence="1">
    <location>
        <begin position="5"/>
        <end position="38"/>
    </location>
</feature>
<reference evidence="2 3" key="1">
    <citation type="journal article" date="2019" name="Sci. Rep.">
        <title>Extended insight into the Mycobacterium chelonae-abscessus complex through whole genome sequencing of Mycobacterium salmoniphilum outbreak and Mycobacterium salmoniphilum-like strains.</title>
        <authorList>
            <person name="Behra P.R.K."/>
            <person name="Das S."/>
            <person name="Pettersson B.M.F."/>
            <person name="Shirreff L."/>
            <person name="DuCote T."/>
            <person name="Jacobsson K.G."/>
            <person name="Ennis D.G."/>
            <person name="Kirsebom L.A."/>
        </authorList>
    </citation>
    <scope>NUCLEOTIDE SEQUENCE [LARGE SCALE GENOMIC DNA]</scope>
    <source>
        <strain evidence="2 3">CCUG 60884</strain>
    </source>
</reference>
<name>A0A4R8T046_9MYCO</name>
<evidence type="ECO:0000313" key="2">
    <source>
        <dbReference type="EMBL" id="TEA09223.1"/>
    </source>
</evidence>
<proteinExistence type="predicted"/>
<dbReference type="AlphaFoldDB" id="A0A4R8T046"/>
<sequence length="153" mass="17315">MGLAIAARREDPRINLTQKQLADKIHVHANTISANERGVQGMRPGTRILLEQALRWRKGGYAFLLENPDADPASVNEDPPTGTQMAVDVARQMLEMARELIPQVQDSPEARKQIAERLQKIEERVNVIVQYDFTQEALQTLMELNTTRLSLED</sequence>
<protein>
    <recommendedName>
        <fullName evidence="1">HTH cro/C1-type domain-containing protein</fullName>
    </recommendedName>
</protein>
<dbReference type="Pfam" id="PF01381">
    <property type="entry name" value="HTH_3"/>
    <property type="match status" value="1"/>
</dbReference>
<dbReference type="GO" id="GO:0003677">
    <property type="term" value="F:DNA binding"/>
    <property type="evidence" value="ECO:0007669"/>
    <property type="project" value="InterPro"/>
</dbReference>
<dbReference type="PROSITE" id="PS50943">
    <property type="entry name" value="HTH_CROC1"/>
    <property type="match status" value="1"/>
</dbReference>